<evidence type="ECO:0000256" key="1">
    <source>
        <dbReference type="ARBA" id="ARBA00022741"/>
    </source>
</evidence>
<evidence type="ECO:0000256" key="2">
    <source>
        <dbReference type="ARBA" id="ARBA00022840"/>
    </source>
</evidence>
<protein>
    <submittedName>
        <fullName evidence="4">ABC transporter family protein</fullName>
    </submittedName>
</protein>
<dbReference type="SUPFAM" id="SSF52540">
    <property type="entry name" value="P-loop containing nucleoside triphosphate hydrolases"/>
    <property type="match status" value="1"/>
</dbReference>
<dbReference type="GO" id="GO:0005524">
    <property type="term" value="F:ATP binding"/>
    <property type="evidence" value="ECO:0007669"/>
    <property type="project" value="UniProtKB-KW"/>
</dbReference>
<dbReference type="PANTHER" id="PTHR43119">
    <property type="entry name" value="ABC TRANSPORT PROTEIN ATP-BINDING COMPONENT-RELATED"/>
    <property type="match status" value="1"/>
</dbReference>
<evidence type="ECO:0000313" key="5">
    <source>
        <dbReference type="Proteomes" id="UP000249700"/>
    </source>
</evidence>
<name>A0A328XVL9_9GAMM</name>
<dbReference type="RefSeq" id="WP_112054195.1">
    <property type="nucleotide sequence ID" value="NZ_QLSX01000003.1"/>
</dbReference>
<reference evidence="4 5" key="1">
    <citation type="submission" date="2018-06" db="EMBL/GenBank/DDBJ databases">
        <title>Comparative analysis of microorganisms from saline springs in Andes Mountain Range, Colombia.</title>
        <authorList>
            <person name="Rubin E."/>
        </authorList>
    </citation>
    <scope>NUCLEOTIDE SEQUENCE [LARGE SCALE GENOMIC DNA]</scope>
    <source>
        <strain evidence="4 5">USBA-857</strain>
    </source>
</reference>
<feature type="domain" description="ABC transporter" evidence="3">
    <location>
        <begin position="8"/>
        <end position="206"/>
    </location>
</feature>
<dbReference type="InterPro" id="IPR017871">
    <property type="entry name" value="ABC_transporter-like_CS"/>
</dbReference>
<dbReference type="InterPro" id="IPR003439">
    <property type="entry name" value="ABC_transporter-like_ATP-bd"/>
</dbReference>
<dbReference type="Pfam" id="PF00005">
    <property type="entry name" value="ABC_tran"/>
    <property type="match status" value="1"/>
</dbReference>
<dbReference type="Gene3D" id="3.40.50.300">
    <property type="entry name" value="P-loop containing nucleotide triphosphate hydrolases"/>
    <property type="match status" value="1"/>
</dbReference>
<dbReference type="AlphaFoldDB" id="A0A328XVL9"/>
<organism evidence="4 5">
    <name type="scientific">Onishia taeanensis</name>
    <dbReference type="NCBI Taxonomy" id="284577"/>
    <lineage>
        <taxon>Bacteria</taxon>
        <taxon>Pseudomonadati</taxon>
        <taxon>Pseudomonadota</taxon>
        <taxon>Gammaproteobacteria</taxon>
        <taxon>Oceanospirillales</taxon>
        <taxon>Halomonadaceae</taxon>
        <taxon>Onishia</taxon>
    </lineage>
</organism>
<dbReference type="PROSITE" id="PS50893">
    <property type="entry name" value="ABC_TRANSPORTER_2"/>
    <property type="match status" value="1"/>
</dbReference>
<dbReference type="Proteomes" id="UP000249700">
    <property type="component" value="Unassembled WGS sequence"/>
</dbReference>
<sequence>MPAPPDTQAATSLSLEAVAVGALEDVSLKLAPGEITCLSGPSGSGKSRLLRAIADLEPHEGDIRLGDQAQATLPGHAWRRAVMLVPAESQWWAEDVGAHFDRDCQAGLEALGLSPETLGWQVARLSSGEKQRLALLRALSRRPRALLLDEPTANLDHATTLSCEAWLGEQARQFGMPMLWVAHDPEQIKRVAQHHVRITGSRLETTP</sequence>
<keyword evidence="1" id="KW-0547">Nucleotide-binding</keyword>
<keyword evidence="2" id="KW-0067">ATP-binding</keyword>
<accession>A0A328XVL9</accession>
<dbReference type="PROSITE" id="PS00211">
    <property type="entry name" value="ABC_TRANSPORTER_1"/>
    <property type="match status" value="1"/>
</dbReference>
<dbReference type="SMART" id="SM00382">
    <property type="entry name" value="AAA"/>
    <property type="match status" value="1"/>
</dbReference>
<dbReference type="PANTHER" id="PTHR43119:SF1">
    <property type="entry name" value="ABC TRANSPORTER DOMAIN-CONTAINING PROTEIN"/>
    <property type="match status" value="1"/>
</dbReference>
<comment type="caution">
    <text evidence="4">The sequence shown here is derived from an EMBL/GenBank/DDBJ whole genome shotgun (WGS) entry which is preliminary data.</text>
</comment>
<dbReference type="GO" id="GO:0016887">
    <property type="term" value="F:ATP hydrolysis activity"/>
    <property type="evidence" value="ECO:0007669"/>
    <property type="project" value="InterPro"/>
</dbReference>
<gene>
    <name evidence="4" type="ORF">BCL93_103248</name>
</gene>
<proteinExistence type="predicted"/>
<evidence type="ECO:0000259" key="3">
    <source>
        <dbReference type="PROSITE" id="PS50893"/>
    </source>
</evidence>
<dbReference type="EMBL" id="QLSX01000003">
    <property type="protein sequence ID" value="RAR63015.1"/>
    <property type="molecule type" value="Genomic_DNA"/>
</dbReference>
<dbReference type="InterPro" id="IPR003593">
    <property type="entry name" value="AAA+_ATPase"/>
</dbReference>
<evidence type="ECO:0000313" key="4">
    <source>
        <dbReference type="EMBL" id="RAR63015.1"/>
    </source>
</evidence>
<dbReference type="InterPro" id="IPR027417">
    <property type="entry name" value="P-loop_NTPase"/>
</dbReference>
<dbReference type="OrthoDB" id="4408248at2"/>